<keyword evidence="2 6" id="KW-0238">DNA-binding</keyword>
<dbReference type="EMBL" id="JACHWU010000002">
    <property type="protein sequence ID" value="MBB3050837.1"/>
    <property type="molecule type" value="Genomic_DNA"/>
</dbReference>
<dbReference type="InterPro" id="IPR035418">
    <property type="entry name" value="AraC-bd_2"/>
</dbReference>
<dbReference type="InterPro" id="IPR009057">
    <property type="entry name" value="Homeodomain-like_sf"/>
</dbReference>
<dbReference type="Pfam" id="PF12833">
    <property type="entry name" value="HTH_18"/>
    <property type="match status" value="1"/>
</dbReference>
<keyword evidence="1" id="KW-0805">Transcription regulation</keyword>
<dbReference type="GO" id="GO:0043565">
    <property type="term" value="F:sequence-specific DNA binding"/>
    <property type="evidence" value="ECO:0007669"/>
    <property type="project" value="InterPro"/>
</dbReference>
<dbReference type="SUPFAM" id="SSF46689">
    <property type="entry name" value="Homeodomain-like"/>
    <property type="match status" value="1"/>
</dbReference>
<evidence type="ECO:0000259" key="5">
    <source>
        <dbReference type="PROSITE" id="PS01124"/>
    </source>
</evidence>
<evidence type="ECO:0000313" key="6">
    <source>
        <dbReference type="EMBL" id="MBB3050837.1"/>
    </source>
</evidence>
<protein>
    <submittedName>
        <fullName evidence="6">AraC-like DNA-binding protein</fullName>
    </submittedName>
</protein>
<dbReference type="InterPro" id="IPR018060">
    <property type="entry name" value="HTH_AraC"/>
</dbReference>
<feature type="compositionally biased region" description="Pro residues" evidence="4">
    <location>
        <begin position="333"/>
        <end position="342"/>
    </location>
</feature>
<keyword evidence="7" id="KW-1185">Reference proteome</keyword>
<dbReference type="PANTHER" id="PTHR46796">
    <property type="entry name" value="HTH-TYPE TRANSCRIPTIONAL ACTIVATOR RHAS-RELATED"/>
    <property type="match status" value="1"/>
</dbReference>
<dbReference type="PROSITE" id="PS01124">
    <property type="entry name" value="HTH_ARAC_FAMILY_2"/>
    <property type="match status" value="1"/>
</dbReference>
<dbReference type="Pfam" id="PF14525">
    <property type="entry name" value="AraC_binding_2"/>
    <property type="match status" value="1"/>
</dbReference>
<keyword evidence="3" id="KW-0804">Transcription</keyword>
<dbReference type="PANTHER" id="PTHR46796:SF6">
    <property type="entry name" value="ARAC SUBFAMILY"/>
    <property type="match status" value="1"/>
</dbReference>
<evidence type="ECO:0000256" key="1">
    <source>
        <dbReference type="ARBA" id="ARBA00023015"/>
    </source>
</evidence>
<organism evidence="6 7">
    <name type="scientific">Prauserella isguenensis</name>
    <dbReference type="NCBI Taxonomy" id="1470180"/>
    <lineage>
        <taxon>Bacteria</taxon>
        <taxon>Bacillati</taxon>
        <taxon>Actinomycetota</taxon>
        <taxon>Actinomycetes</taxon>
        <taxon>Pseudonocardiales</taxon>
        <taxon>Pseudonocardiaceae</taxon>
        <taxon>Prauserella</taxon>
    </lineage>
</organism>
<name>A0A839S2A7_9PSEU</name>
<sequence>MSLTSLTERFTVTGPSPRPVTFPSWKDAVRRSVFRFEFDCARPERFTGTVRERYLHGVSFIDMTSGPHAAYRDHRTISEDDTGFYVLTLQLQGRIRIEQDDRTAALEPGLFALYDSSRPAVLTVGEDYRSTCIRFPKTAIASHHGDRLAELTARPMACDPGLNDAVWSTILGVNRNLESLGVHGHTTVHSLMTLVGTMLLGELGTHAPPNKREEEQLERVLDHIDAHLSDSDLDPGRIAAAHFLSPRSLHALFERTGTTVARYIRQRRIERCRLDLADPALAQVPASAIGARWGFGGPSHFGQVFKRETGLTPAQFRRNALADAAVTERVAAPPRPTPPRHP</sequence>
<accession>A0A839S2A7</accession>
<dbReference type="SMART" id="SM00342">
    <property type="entry name" value="HTH_ARAC"/>
    <property type="match status" value="1"/>
</dbReference>
<evidence type="ECO:0000256" key="3">
    <source>
        <dbReference type="ARBA" id="ARBA00023163"/>
    </source>
</evidence>
<comment type="caution">
    <text evidence="6">The sequence shown here is derived from an EMBL/GenBank/DDBJ whole genome shotgun (WGS) entry which is preliminary data.</text>
</comment>
<evidence type="ECO:0000256" key="2">
    <source>
        <dbReference type="ARBA" id="ARBA00023125"/>
    </source>
</evidence>
<feature type="domain" description="HTH araC/xylS-type" evidence="5">
    <location>
        <begin position="218"/>
        <end position="319"/>
    </location>
</feature>
<proteinExistence type="predicted"/>
<feature type="region of interest" description="Disordered" evidence="4">
    <location>
        <begin position="323"/>
        <end position="342"/>
    </location>
</feature>
<dbReference type="RefSeq" id="WP_183651667.1">
    <property type="nucleotide sequence ID" value="NZ_JACHWU010000002.1"/>
</dbReference>
<dbReference type="Proteomes" id="UP000550714">
    <property type="component" value="Unassembled WGS sequence"/>
</dbReference>
<dbReference type="GO" id="GO:0003700">
    <property type="term" value="F:DNA-binding transcription factor activity"/>
    <property type="evidence" value="ECO:0007669"/>
    <property type="project" value="InterPro"/>
</dbReference>
<dbReference type="AlphaFoldDB" id="A0A839S2A7"/>
<gene>
    <name evidence="6" type="ORF">FHS23_001860</name>
</gene>
<evidence type="ECO:0000256" key="4">
    <source>
        <dbReference type="SAM" id="MobiDB-lite"/>
    </source>
</evidence>
<evidence type="ECO:0000313" key="7">
    <source>
        <dbReference type="Proteomes" id="UP000550714"/>
    </source>
</evidence>
<reference evidence="6 7" key="1">
    <citation type="submission" date="2020-08" db="EMBL/GenBank/DDBJ databases">
        <title>Genomic Encyclopedia of Type Strains, Phase III (KMG-III): the genomes of soil and plant-associated and newly described type strains.</title>
        <authorList>
            <person name="Whitman W."/>
        </authorList>
    </citation>
    <scope>NUCLEOTIDE SEQUENCE [LARGE SCALE GENOMIC DNA]</scope>
    <source>
        <strain evidence="6 7">CECT 8577</strain>
    </source>
</reference>
<dbReference type="InterPro" id="IPR050204">
    <property type="entry name" value="AraC_XylS_family_regulators"/>
</dbReference>
<dbReference type="Gene3D" id="1.10.10.60">
    <property type="entry name" value="Homeodomain-like"/>
    <property type="match status" value="1"/>
</dbReference>